<keyword evidence="3" id="KW-1185">Reference proteome</keyword>
<evidence type="ECO:0000313" key="3">
    <source>
        <dbReference type="Proteomes" id="UP000790347"/>
    </source>
</evidence>
<accession>A0A922HVB9</accession>
<name>A0A922HVB9_DERFA</name>
<reference evidence="2" key="2">
    <citation type="journal article" date="2022" name="Res Sq">
        <title>Comparative Genomics Reveals Insights into the Divergent Evolution of Astigmatic Mites and Household Pest Adaptations.</title>
        <authorList>
            <person name="Xiong Q."/>
            <person name="Wan A.T.-Y."/>
            <person name="Liu X.-Y."/>
            <person name="Fung C.S.-H."/>
            <person name="Xiao X."/>
            <person name="Malainual N."/>
            <person name="Hou J."/>
            <person name="Wang L."/>
            <person name="Wang M."/>
            <person name="Yang K."/>
            <person name="Cui Y."/>
            <person name="Leung E."/>
            <person name="Nong W."/>
            <person name="Shin S.-K."/>
            <person name="Au S."/>
            <person name="Jeong K.Y."/>
            <person name="Chew F.T."/>
            <person name="Hui J."/>
            <person name="Leung T.F."/>
            <person name="Tungtrongchitr A."/>
            <person name="Zhong N."/>
            <person name="Liu Z."/>
            <person name="Tsui S."/>
        </authorList>
    </citation>
    <scope>NUCLEOTIDE SEQUENCE</scope>
    <source>
        <strain evidence="2">Derf</strain>
        <tissue evidence="2">Whole organism</tissue>
    </source>
</reference>
<sequence>MAGIISKFFVFIVSIIAMINLINNNGGNASVLDSIKKSISNGIDSVLEEVQGAACLIQNREDFDGCQNQINYWYSNIDGQRDRVKEYCCAFISYKQCLNTVARLRCGSKAQETVDGIMNAMKKGLYPSDCDPYDNIVDCMDPLLFWAIFALIVVIIFILFCSLIGCLKRTFC</sequence>
<reference evidence="2" key="1">
    <citation type="submission" date="2013-05" db="EMBL/GenBank/DDBJ databases">
        <authorList>
            <person name="Yim A.K.Y."/>
            <person name="Chan T.F."/>
            <person name="Ji K.M."/>
            <person name="Liu X.Y."/>
            <person name="Zhou J.W."/>
            <person name="Li R.Q."/>
            <person name="Yang K.Y."/>
            <person name="Li J."/>
            <person name="Li M."/>
            <person name="Law P.T.W."/>
            <person name="Wu Y.L."/>
            <person name="Cai Z.L."/>
            <person name="Qin H."/>
            <person name="Bao Y."/>
            <person name="Leung R.K.K."/>
            <person name="Ng P.K.S."/>
            <person name="Zou J."/>
            <person name="Zhong X.J."/>
            <person name="Ran P.X."/>
            <person name="Zhong N.S."/>
            <person name="Liu Z.G."/>
            <person name="Tsui S.K.W."/>
        </authorList>
    </citation>
    <scope>NUCLEOTIDE SEQUENCE</scope>
    <source>
        <strain evidence="2">Derf</strain>
        <tissue evidence="2">Whole organism</tissue>
    </source>
</reference>
<organism evidence="2 3">
    <name type="scientific">Dermatophagoides farinae</name>
    <name type="common">American house dust mite</name>
    <dbReference type="NCBI Taxonomy" id="6954"/>
    <lineage>
        <taxon>Eukaryota</taxon>
        <taxon>Metazoa</taxon>
        <taxon>Ecdysozoa</taxon>
        <taxon>Arthropoda</taxon>
        <taxon>Chelicerata</taxon>
        <taxon>Arachnida</taxon>
        <taxon>Acari</taxon>
        <taxon>Acariformes</taxon>
        <taxon>Sarcoptiformes</taxon>
        <taxon>Astigmata</taxon>
        <taxon>Psoroptidia</taxon>
        <taxon>Analgoidea</taxon>
        <taxon>Pyroglyphidae</taxon>
        <taxon>Dermatophagoidinae</taxon>
        <taxon>Dermatophagoides</taxon>
    </lineage>
</organism>
<feature type="transmembrane region" description="Helical" evidence="1">
    <location>
        <begin position="143"/>
        <end position="167"/>
    </location>
</feature>
<protein>
    <submittedName>
        <fullName evidence="2">Uncharacterized protein</fullName>
    </submittedName>
</protein>
<dbReference type="AlphaFoldDB" id="A0A922HVB9"/>
<proteinExistence type="predicted"/>
<comment type="caution">
    <text evidence="2">The sequence shown here is derived from an EMBL/GenBank/DDBJ whole genome shotgun (WGS) entry which is preliminary data.</text>
</comment>
<evidence type="ECO:0000313" key="2">
    <source>
        <dbReference type="EMBL" id="KAH9511715.1"/>
    </source>
</evidence>
<evidence type="ECO:0000256" key="1">
    <source>
        <dbReference type="SAM" id="Phobius"/>
    </source>
</evidence>
<feature type="transmembrane region" description="Helical" evidence="1">
    <location>
        <begin position="5"/>
        <end position="22"/>
    </location>
</feature>
<dbReference type="EMBL" id="ASGP02000004">
    <property type="protein sequence ID" value="KAH9511715.1"/>
    <property type="molecule type" value="Genomic_DNA"/>
</dbReference>
<keyword evidence="1" id="KW-0472">Membrane</keyword>
<gene>
    <name evidence="2" type="ORF">DERF_010154</name>
</gene>
<keyword evidence="1" id="KW-0812">Transmembrane</keyword>
<dbReference type="Proteomes" id="UP000790347">
    <property type="component" value="Unassembled WGS sequence"/>
</dbReference>
<keyword evidence="1" id="KW-1133">Transmembrane helix</keyword>